<dbReference type="PANTHER" id="PTHR30231:SF42">
    <property type="entry name" value="EXONUCLEASE"/>
    <property type="match status" value="1"/>
</dbReference>
<dbReference type="OrthoDB" id="9803913at2"/>
<keyword evidence="3" id="KW-0269">Exonuclease</keyword>
<reference evidence="6" key="1">
    <citation type="submission" date="2016-08" db="EMBL/GenBank/DDBJ databases">
        <authorList>
            <person name="Varghese N."/>
            <person name="Submissions Spin"/>
        </authorList>
    </citation>
    <scope>NUCLEOTIDE SEQUENCE [LARGE SCALE GENOMIC DNA]</scope>
    <source>
        <strain evidence="6">SGD-1123</strain>
    </source>
</reference>
<dbReference type="PROSITE" id="PS50172">
    <property type="entry name" value="BRCT"/>
    <property type="match status" value="1"/>
</dbReference>
<protein>
    <submittedName>
        <fullName evidence="5">DNA polymerase-3 subunit epsilon</fullName>
    </submittedName>
</protein>
<dbReference type="RefSeq" id="WP_058297054.1">
    <property type="nucleotide sequence ID" value="NZ_FMAU01000001.1"/>
</dbReference>
<dbReference type="EMBL" id="FMAU01000001">
    <property type="protein sequence ID" value="SCB72952.1"/>
    <property type="molecule type" value="Genomic_DNA"/>
</dbReference>
<dbReference type="Pfam" id="PF00929">
    <property type="entry name" value="RNase_T"/>
    <property type="match status" value="1"/>
</dbReference>
<accession>A0A0V8HP48</accession>
<dbReference type="Gene3D" id="3.30.420.10">
    <property type="entry name" value="Ribonuclease H-like superfamily/Ribonuclease H"/>
    <property type="match status" value="1"/>
</dbReference>
<name>A0A0V8HP48_9BACI</name>
<dbReference type="AlphaFoldDB" id="A0A0V8HP48"/>
<organism evidence="5 6">
    <name type="scientific">[Bacillus] enclensis</name>
    <dbReference type="NCBI Taxonomy" id="1402860"/>
    <lineage>
        <taxon>Bacteria</taxon>
        <taxon>Bacillati</taxon>
        <taxon>Bacillota</taxon>
        <taxon>Bacilli</taxon>
        <taxon>Bacillales</taxon>
        <taxon>Bacillaceae</taxon>
        <taxon>Rossellomorea</taxon>
    </lineage>
</organism>
<dbReference type="PANTHER" id="PTHR30231">
    <property type="entry name" value="DNA POLYMERASE III SUBUNIT EPSILON"/>
    <property type="match status" value="1"/>
</dbReference>
<sequence>MRDFIAFDFETANRSRHSICSVGMVFVENGKIVDSLYELIDPEEDFDGFNINIHGITPQDVEGAQTFDAFYHSIKEKIENKLMVAHNLSFDGYALRDNLARYGVKPVYNQFLCTYQMSRKMVTGLPAYKLSSVCTHFGIDLENHHHAADDAEACAHIMLKLAEEYGVTDFDSLYNKTRITPGEISEGAYRSSLVKKFPKKLDMREFQASKDADPDHDFYGKNIVFTGELKYFSRSEAAKMAAGCGGQPQNSVTAKTHYIILGNYEDVMIKGKKSSKIMKAEKLINDGKKVEIISEEDFLKKVHG</sequence>
<dbReference type="GO" id="GO:0003676">
    <property type="term" value="F:nucleic acid binding"/>
    <property type="evidence" value="ECO:0007669"/>
    <property type="project" value="InterPro"/>
</dbReference>
<dbReference type="Gene3D" id="3.40.50.10190">
    <property type="entry name" value="BRCT domain"/>
    <property type="match status" value="1"/>
</dbReference>
<dbReference type="InterPro" id="IPR036397">
    <property type="entry name" value="RNaseH_sf"/>
</dbReference>
<evidence type="ECO:0000313" key="6">
    <source>
        <dbReference type="Proteomes" id="UP000181997"/>
    </source>
</evidence>
<keyword evidence="2" id="KW-0378">Hydrolase</keyword>
<dbReference type="SUPFAM" id="SSF52113">
    <property type="entry name" value="BRCT domain"/>
    <property type="match status" value="1"/>
</dbReference>
<proteinExistence type="predicted"/>
<dbReference type="GO" id="GO:0005829">
    <property type="term" value="C:cytosol"/>
    <property type="evidence" value="ECO:0007669"/>
    <property type="project" value="TreeGrafter"/>
</dbReference>
<evidence type="ECO:0000256" key="1">
    <source>
        <dbReference type="ARBA" id="ARBA00022722"/>
    </source>
</evidence>
<evidence type="ECO:0000256" key="3">
    <source>
        <dbReference type="ARBA" id="ARBA00022839"/>
    </source>
</evidence>
<dbReference type="Pfam" id="PF00533">
    <property type="entry name" value="BRCT"/>
    <property type="match status" value="1"/>
</dbReference>
<gene>
    <name evidence="5" type="ORF">GA0061094_0110</name>
</gene>
<feature type="domain" description="BRCT" evidence="4">
    <location>
        <begin position="213"/>
        <end position="304"/>
    </location>
</feature>
<evidence type="ECO:0000256" key="2">
    <source>
        <dbReference type="ARBA" id="ARBA00022801"/>
    </source>
</evidence>
<keyword evidence="1" id="KW-0540">Nuclease</keyword>
<dbReference type="SUPFAM" id="SSF53098">
    <property type="entry name" value="Ribonuclease H-like"/>
    <property type="match status" value="1"/>
</dbReference>
<dbReference type="CDD" id="cd06130">
    <property type="entry name" value="DNA_pol_III_epsilon_like"/>
    <property type="match status" value="1"/>
</dbReference>
<dbReference type="InterPro" id="IPR001357">
    <property type="entry name" value="BRCT_dom"/>
</dbReference>
<dbReference type="FunFam" id="3.30.420.10:FF:000045">
    <property type="entry name" value="3'-5' exonuclease DinG"/>
    <property type="match status" value="1"/>
</dbReference>
<keyword evidence="6" id="KW-1185">Reference proteome</keyword>
<dbReference type="Proteomes" id="UP000181997">
    <property type="component" value="Unassembled WGS sequence"/>
</dbReference>
<dbReference type="InterPro" id="IPR012337">
    <property type="entry name" value="RNaseH-like_sf"/>
</dbReference>
<dbReference type="InterPro" id="IPR013520">
    <property type="entry name" value="Ribonucl_H"/>
</dbReference>
<evidence type="ECO:0000259" key="4">
    <source>
        <dbReference type="PROSITE" id="PS50172"/>
    </source>
</evidence>
<dbReference type="CDD" id="cd17748">
    <property type="entry name" value="BRCT_DNA_ligase_like"/>
    <property type="match status" value="1"/>
</dbReference>
<dbReference type="InterPro" id="IPR036420">
    <property type="entry name" value="BRCT_dom_sf"/>
</dbReference>
<evidence type="ECO:0000313" key="5">
    <source>
        <dbReference type="EMBL" id="SCB72952.1"/>
    </source>
</evidence>
<dbReference type="GO" id="GO:0008408">
    <property type="term" value="F:3'-5' exonuclease activity"/>
    <property type="evidence" value="ECO:0007669"/>
    <property type="project" value="TreeGrafter"/>
</dbReference>
<dbReference type="SMART" id="SM00479">
    <property type="entry name" value="EXOIII"/>
    <property type="match status" value="1"/>
</dbReference>